<sequence>MSDPRGPESTEQKLVDYLKRVTADLHRTKARLQEIEAQEHEPIAIVAMSCRFPGGVATPEQLWEMVAGGRDGISPFPADRGWDLDALYDPTGERPDSVYVRESGFLHSAPEFDPGFFGISPREALAMDPQQRLLLETSWEAIERAGIDPDSLRGSKTGVYAGLMYHDYANRPEDAPAEVAGYLLTGNLGSVVSGRVAYTFGLEGPAVTVDTACSSSLVALHLAVQSLRKGECTLALAGGAAVMSTPNSFVEFSRQRGLAPDGRCKSFAAGADGTSWSEGAGMLLLERLSDAQRNGHPILAVVRGTAVNQDGASNGLTAPNGLAQEAVIRDALADAQLAPSEVDAVEAHGTGTKLGDPIEAQALLATYGQDRPNPLLLGSFKSNVGHTQAAAGVGGIIKMVMAMRHGLLPKTLHVDEPSPHVDWSAGSVALLTEAQPWPETDGPHRAGVSSFGISGTNAHTIIEAAPPVETEVVTPAQVLETVPLALSAKTPEALRAQAAQLVSFVDGNPATLLDLGFSLANRAGFEHRAVLAATGLTEARDALAAFAEGLDAPGVHTGAVTPGKLAVLFTGQGSQRLAMGRELAETFSVFAAAFDAVAAELDQHLARPLRAVLDAEELHQTEFTQPALFAIEVALFRLYESWGVRPDFVAGHSIGELAAAHVAGVLTLADAAKLVAARGRLMQALPGGGAMIAVQATEDEVRPLLAGREAELSIAALNGPNATVIAGDETAATEVANLLAGQGRKTRRLTVSHAFHSPHMDGMLAEFRTVAESVHYAPARIPVVSNVTGTIAGAELGSAEYWVQHVRGAVRFADGVRTLAEAGVSTFLELGPDGVLAGMGQDSAPTATFLSALRKDRPEAAAAITALGRLFTRGVKIDWTALFDGGQRLDLPTYAFQRERFWLELTPRNQVRSLADDWRYRINWKSASTVDSALTGTWLLVGDARPELVAALTAAGAEVREIADAAGAINIAGVLDLAGVLALGDVHEARTLVRGLGDARCPAPLWCLTQGAVAVNGEDLPNPDQAQVWGLGLVAALEHPERWGGLIDLPADLDERSLSRLAGALTGTEDQLALRPSGTYLRRLAHDGSVAPQRSWRPRGTVLVTGGTGALGARVAKWLAHNGAEHLLLTSRRGLDAPGATELAADLDALGVTVTIAACDAADREAVAALLAAHPVNAVIHTAGVLDDGLLSSLTPERLDTVLRPKVAAARNLHELTGELDAFVLFSSITGQIGTAGQANYAAANAYLDALAQHRRAQGLPATSIGWGPWADGGMADAAVGERLRRAGLPPMAADTAMLALQGALDRDDTVIAVADLDWELFAPAFTAVRPSRLISDIPELHRRKAVAAPAAAQPESALAAKLAKTPVAQRHAFLLEQIRTSVAAVLGHAGAEAVDPERAFREAGFDSLAAVELRNRLATATGLSLPTTLVFDYPTPLALTDFLLEELLGAVTEIAEVVTSTVDDEPIAIVGMACRFPGGVMSPEDYWRLLTEGADVLTGLPGDRGWDPDLYDPDPDRPGKSYAREGGFLDTATDFDAAFFGISPREALAMDPQQRLLLETSWEAFERAGIDPATVRGSKAGVFVGTNGQDYAGLLSTAPEGVEGYLGTGNAASVISGRISYTFGLEGPAVTVDTACSASLVALHWAVQALRRGDVGMALAGGVTVMSTPGVFVEFSRQRGLAPDGRCKAFAAAADGTGWGEGAGMLLVERLSDAQRNGHPVLAVIRGSAVNQDGASNGLTAPNGPAQQRVIRAALADAGLSTSDVDVVEAHGTGTKLGDPIEAQALLATYGQERTHPLLLGSVKSNIGHTQAAAGVAGLIKMVLALQHGIAPKTLHVDEPSPHVDWSAGAVSVLSEQVDWPRTGRARRAAVSAFGISGTNAHTILEQAPESVPVPSKPVAPAVLPLALSARSETALRAQAAALQPLTSADQLDLAYSLLTSRATHNRRAVLVAEDPAAALAALAEGRSAAGVVLGSPVAGKTAFLFSGQGSQRLDMGRELAGAFPVFADAFGTVCAELDRHLARPVGEILDSAELHQTEFTQPALFAIEVALFRLYESWGVRPDFVAGHSIGELAAAHVAGVLSLRDAAKLVAARGRLMQALPTGGAMLAVQATEDEVRPLLDGLAVDIAAINGPTSVVVSGAEAAVTDLVARLGERKSKRLTVSHAFHSALMEPMLAEFRTVADSVAFGAAEIPVVSNVTGAIAGAELGTADYWVRHVREAVRFADGVRTLGEQGVRTFVELGPGGVLSGMGQECLAEAAFVPALRGDRPEPLAAVGALAELHVRGVAVDWTGYFAGSGARRIELPTYAFQRERFWLEAGRTEVTEADQVEAEFWAAVDKAELTELASVLDVDAAPLREVLPALAAWRKRRQTESTVDGWRYRVNWRSRTGFTGKLSGNWLLVSATPETELAEGLTRQGAQIRQLVLEPGTDRAGLAAQLSEVDGVLAVLDLAGTLTLVQALGDAGIAAPLWLLTRGAVSVAKADPVRAPEQALVWGLGRVAGLELSQRWGGLLDLPERLDDRAFSRIAGVLAAGTEDQVAVRSSGVHVRRLDRAPAVSRRTWKPTGTVLITGGTGGLGARVARWLAGNGAEHLVLTSRRGADAPGATELRAELTALGARVTLAACDVADRNALAALLAEHPVNAVLHTAGAVEFAALMDTTSDAVANVVRAKVDGARNLDELTGELDAFVVFSSIAGTWGSGHQGGYAAANAYLDALVQHRRALGKTGTAVAWGPWDGGGMVADGSVADQLRRLGLPAMAPELAISALQQALDADDVTVTVAEVDWARFAPGFTAMRERPLISEIPEVKLLLAAEQVVAEAPVDRFAGRTAAERERALLELVRTEVAAVLGHATTEAIEPGLAFRELGFDSLTAVELRNRLATATGLTLPTTLVFDHPNPAALARQLDVALTGDSPVEDRPTAVSIVDDEPIAIVGMACRFPGGVDSPEALWRLVDGGVDAITTFPEDRGWDLDQLLGTAGRPGLSATDSGGFVADATEFDAAFFGISPREATAMDPQQRLLLEASWTAVEHAGIDPGSLRGGQTGVFVGVSAQGYGADLVNAGTGAEGYFLTGSATAVASGRVSYVLGLEGPAVTVDTACSSSLVALHLAAQSLRQGECTLALAGGVTVMSSPAAFVEFSRQRGLSEDGRCKPFAAAADGTGWSEGVGMLLVERLSDAQRNGHPILAVVKGSAINQDGASNGLTAPNGPSQQRVIRQALANAGLSTSDIDVVEAHGTGTRLGDPIEAQAVLATYGQDRESPLWLGSLKSNIGHTQAAAGVAGIIKMVMAMRNGVLPRTLHVDQPSPHVDWSAGAVSLLTEAQPWPEGVRRAAVSSFGVSGTNAHTILEQAPATEPVPAGEGELPWLLSARTPQALADSAAQLLSFVDNGVSSADLGAALAKSRGVFEHRAAVLGDRDTQLDGLRALARGDLAAELVTGSARNDKLAFLFSGQGAQRVGAGFELYREFPVFAAAFDAVAAELDRHLDQPVQRIAFDGGELINETGYTQPVLFALEVALFRLVESWGLHPDFLAGHSIGELAAAHVAGVLDLADAAKLVAARGRLMQALPTGGAMVAVQAGEDEVLPLLAGRADLVGIAAVNGPAAVVVSGDEDAVADVADLLAAQGRKTRRLTVSHAFHSPRMAPMLAEFQAVAAGLTYHEPVIPIVSTVTGALAGTELTTPEYWVRHVREAVRFLDGMRALAAAGVGVFVELGPDGVLSAMGQDCLAEAEPVLVPVLRKDRGELAAAHTALATAHVHGHAPDWAAVFAEQGGAHVDLPSYPFQRNRYWLAAVATADVGAAGLSDVDHPLLGAAIALPDTGGLLLTGRLSRRAQPWLADHVVHGSVVVPGTAFVELAIAAGDQVGCDRLVDLTLEAPLVLPEQGGVRVQLTVGAADETGQRTLVVHSRLDEDGADWVRHAGGLLGIGTTPAPSLSWPPAGETVAVEELYPGMSERGLDYGPMFQGLRAAWRDGDTVYAEVALPSPATGFGLHPALLDAALHSLGLGVLPEGGWLPFAWDGVTLHGSGASALRVKVTPAGRETVRIEATDTAGNPVVTVDALTLRPVAAEQIQAAGRTSKDLFRLDWAPVAATAPSGSVTLVPCPDGETGPVVHEVLALLQNWLAEKSEEQRLVLVTRIGDLAGAAAAGLVRSAESENPGRFQVIETDGSAELYADEPWLRIQDGKLFAARLAKAVAGGAAPQWDPERSVLITGASGSLGSLLARHVVVEHGVRDLVLASRRGLDAPGAAELRDELITLGANVTVRACDVADRDAVAELIAAHPLTAVIHTAGVLDDGVLTALTPARVDAVLRPKVEAARHLAELTGPEVDLVLFSSASATLGQAGQGSYAAANAYLDALAQQRREQGKPGVSLAWGPWAGGGMAAGLAEADKQRMARTGVTPLTSELGLHLFDAARTVEAATVVPMRWDTTVFQGEAPALLRGLVRTPVRRTLEAVSATATTGPSLRDRLATASAVERGRVLLDLVRTHTAAVLGHSAADAVDAGRGFLELGFDSLTAVELRNRLNAASGLRLPATLIFDYPSPKALAQHLDEELAPVSGGVTEGAPAPVLAELDRLAAALEALPADEATRTKATARLQAVLAKWNETPGVDQHADNALETATADELFDVLDRELGLL</sequence>
<dbReference type="InterPro" id="IPR050091">
    <property type="entry name" value="PKS_NRPS_Biosynth_Enz"/>
</dbReference>
<keyword evidence="8" id="KW-0012">Acyltransferase</keyword>
<dbReference type="Gene3D" id="3.40.366.10">
    <property type="entry name" value="Malonyl-Coenzyme A Acyl Carrier Protein, domain 2"/>
    <property type="match status" value="3"/>
</dbReference>
<dbReference type="FunFam" id="3.40.366.10:FF:000002">
    <property type="entry name" value="Probable polyketide synthase 2"/>
    <property type="match status" value="3"/>
</dbReference>
<dbReference type="PROSITE" id="PS52004">
    <property type="entry name" value="KS3_2"/>
    <property type="match status" value="3"/>
</dbReference>
<dbReference type="InterPro" id="IPR049900">
    <property type="entry name" value="PKS_mFAS_DH"/>
</dbReference>
<evidence type="ECO:0000256" key="2">
    <source>
        <dbReference type="ARBA" id="ARBA00022450"/>
    </source>
</evidence>
<evidence type="ECO:0000313" key="19">
    <source>
        <dbReference type="Proteomes" id="UP000533598"/>
    </source>
</evidence>
<dbReference type="InterPro" id="IPR001227">
    <property type="entry name" value="Ac_transferase_dom_sf"/>
</dbReference>
<dbReference type="GO" id="GO:0033068">
    <property type="term" value="P:macrolide biosynthetic process"/>
    <property type="evidence" value="ECO:0007669"/>
    <property type="project" value="UniProtKB-ARBA"/>
</dbReference>
<dbReference type="Pfam" id="PF00550">
    <property type="entry name" value="PP-binding"/>
    <property type="match status" value="3"/>
</dbReference>
<evidence type="ECO:0000256" key="8">
    <source>
        <dbReference type="ARBA" id="ARBA00023315"/>
    </source>
</evidence>
<dbReference type="Pfam" id="PF00698">
    <property type="entry name" value="Acyl_transf_1"/>
    <property type="match status" value="3"/>
</dbReference>
<dbReference type="Pfam" id="PF21089">
    <property type="entry name" value="PKS_DH_N"/>
    <property type="match status" value="1"/>
</dbReference>
<dbReference type="InterPro" id="IPR018201">
    <property type="entry name" value="Ketoacyl_synth_AS"/>
</dbReference>
<comment type="catalytic activity">
    <reaction evidence="9">
        <text>6 (S)-methylmalonyl-CoA + propanoyl-CoA + 6 NADPH + 12 H(+) = 6-deoxyerythronolide B + 6 CO2 + 6 NADP(+) + 7 CoA + H2O</text>
        <dbReference type="Rhea" id="RHEA:23068"/>
        <dbReference type="ChEBI" id="CHEBI:15377"/>
        <dbReference type="ChEBI" id="CHEBI:15378"/>
        <dbReference type="ChEBI" id="CHEBI:16089"/>
        <dbReference type="ChEBI" id="CHEBI:16526"/>
        <dbReference type="ChEBI" id="CHEBI:57287"/>
        <dbReference type="ChEBI" id="CHEBI:57327"/>
        <dbReference type="ChEBI" id="CHEBI:57392"/>
        <dbReference type="ChEBI" id="CHEBI:57783"/>
        <dbReference type="ChEBI" id="CHEBI:58349"/>
        <dbReference type="EC" id="2.3.1.94"/>
    </reaction>
</comment>
<evidence type="ECO:0000256" key="3">
    <source>
        <dbReference type="ARBA" id="ARBA00022553"/>
    </source>
</evidence>
<dbReference type="InterPro" id="IPR049551">
    <property type="entry name" value="PKS_DH_C"/>
</dbReference>
<evidence type="ECO:0000256" key="6">
    <source>
        <dbReference type="ARBA" id="ARBA00023194"/>
    </source>
</evidence>
<dbReference type="CDD" id="cd00833">
    <property type="entry name" value="PKS"/>
    <property type="match status" value="3"/>
</dbReference>
<feature type="active site" description="Proton acceptor; for dehydratase activity" evidence="14">
    <location>
        <position position="3843"/>
    </location>
</feature>
<dbReference type="GO" id="GO:0031177">
    <property type="term" value="F:phosphopantetheine binding"/>
    <property type="evidence" value="ECO:0007669"/>
    <property type="project" value="InterPro"/>
</dbReference>
<feature type="domain" description="Carrier" evidence="15">
    <location>
        <begin position="2839"/>
        <end position="2914"/>
    </location>
</feature>
<dbReference type="RefSeq" id="WP_185002990.1">
    <property type="nucleotide sequence ID" value="NZ_JACHMH010000001.1"/>
</dbReference>
<evidence type="ECO:0000256" key="9">
    <source>
        <dbReference type="ARBA" id="ARBA00052442"/>
    </source>
</evidence>
<accession>A0A7W7C9M1</accession>
<dbReference type="PROSITE" id="PS00606">
    <property type="entry name" value="KS3_1"/>
    <property type="match status" value="3"/>
</dbReference>
<dbReference type="FunFam" id="3.40.47.10:FF:000019">
    <property type="entry name" value="Polyketide synthase type I"/>
    <property type="match status" value="3"/>
</dbReference>
<dbReference type="Pfam" id="PF14765">
    <property type="entry name" value="PS-DH"/>
    <property type="match status" value="1"/>
</dbReference>
<dbReference type="InterPro" id="IPR036736">
    <property type="entry name" value="ACP-like_sf"/>
</dbReference>
<dbReference type="InterPro" id="IPR041618">
    <property type="entry name" value="PKS_DE"/>
</dbReference>
<dbReference type="SUPFAM" id="SSF51735">
    <property type="entry name" value="NAD(P)-binding Rossmann-fold domains"/>
    <property type="match status" value="6"/>
</dbReference>
<dbReference type="Gene3D" id="3.40.50.720">
    <property type="entry name" value="NAD(P)-binding Rossmann-like Domain"/>
    <property type="match status" value="3"/>
</dbReference>
<dbReference type="InterPro" id="IPR016035">
    <property type="entry name" value="Acyl_Trfase/lysoPLipase"/>
</dbReference>
<evidence type="ECO:0000256" key="10">
    <source>
        <dbReference type="ARBA" id="ARBA00060158"/>
    </source>
</evidence>
<feature type="domain" description="Carrier" evidence="15">
    <location>
        <begin position="1373"/>
        <end position="1448"/>
    </location>
</feature>
<dbReference type="InterPro" id="IPR057326">
    <property type="entry name" value="KR_dom"/>
</dbReference>
<dbReference type="NCBIfam" id="NF045894">
    <property type="entry name" value="PKS_plus_SDR"/>
    <property type="match status" value="1"/>
</dbReference>
<dbReference type="SMART" id="SM00825">
    <property type="entry name" value="PKS_KS"/>
    <property type="match status" value="3"/>
</dbReference>
<evidence type="ECO:0000256" key="14">
    <source>
        <dbReference type="PROSITE-ProRule" id="PRU01363"/>
    </source>
</evidence>
<dbReference type="InterPro" id="IPR032821">
    <property type="entry name" value="PKS_assoc"/>
</dbReference>
<dbReference type="Pfam" id="PF16197">
    <property type="entry name" value="KAsynt_C_assoc"/>
    <property type="match status" value="3"/>
</dbReference>
<evidence type="ECO:0000256" key="1">
    <source>
        <dbReference type="ARBA" id="ARBA00001957"/>
    </source>
</evidence>
<evidence type="ECO:0000259" key="15">
    <source>
        <dbReference type="PROSITE" id="PS50075"/>
    </source>
</evidence>
<dbReference type="FunFam" id="1.10.1200.10:FF:000007">
    <property type="entry name" value="Probable polyketide synthase pks17"/>
    <property type="match status" value="3"/>
</dbReference>
<dbReference type="SUPFAM" id="SSF53901">
    <property type="entry name" value="Thiolase-like"/>
    <property type="match status" value="3"/>
</dbReference>
<dbReference type="SMART" id="SM01294">
    <property type="entry name" value="PKS_PP_betabranch"/>
    <property type="match status" value="3"/>
</dbReference>
<dbReference type="Pfam" id="PF08990">
    <property type="entry name" value="Docking"/>
    <property type="match status" value="1"/>
</dbReference>
<dbReference type="InterPro" id="IPR009081">
    <property type="entry name" value="PP-bd_ACP"/>
</dbReference>
<keyword evidence="4 18" id="KW-0808">Transferase</keyword>
<dbReference type="InterPro" id="IPR015083">
    <property type="entry name" value="NorB/c/GfsB-D-like_docking"/>
</dbReference>
<dbReference type="InterPro" id="IPR006162">
    <property type="entry name" value="Ppantetheine_attach_site"/>
</dbReference>
<dbReference type="InterPro" id="IPR016036">
    <property type="entry name" value="Malonyl_transacylase_ACP-bd"/>
</dbReference>
<keyword evidence="5" id="KW-0677">Repeat</keyword>
<feature type="region of interest" description="C-terminal hotdog fold" evidence="14">
    <location>
        <begin position="3943"/>
        <end position="4075"/>
    </location>
</feature>
<dbReference type="Gene3D" id="3.10.129.110">
    <property type="entry name" value="Polyketide synthase dehydratase"/>
    <property type="match status" value="1"/>
</dbReference>
<proteinExistence type="predicted"/>
<keyword evidence="3" id="KW-0597">Phosphoprotein</keyword>
<comment type="pathway">
    <text evidence="11">Antibiotic biosynthesis; erythromycin biosynthesis.</text>
</comment>
<dbReference type="InterPro" id="IPR049552">
    <property type="entry name" value="PKS_DH_N"/>
</dbReference>
<dbReference type="EC" id="2.3.1.94" evidence="13"/>
<dbReference type="SMART" id="SM00827">
    <property type="entry name" value="PKS_AT"/>
    <property type="match status" value="3"/>
</dbReference>
<dbReference type="CDD" id="cd08956">
    <property type="entry name" value="KR_3_FAS_SDR_x"/>
    <property type="match status" value="1"/>
</dbReference>
<dbReference type="CDD" id="cd08952">
    <property type="entry name" value="KR_1_SDR_x"/>
    <property type="match status" value="2"/>
</dbReference>
<dbReference type="GO" id="GO:0006633">
    <property type="term" value="P:fatty acid biosynthetic process"/>
    <property type="evidence" value="ECO:0007669"/>
    <property type="project" value="InterPro"/>
</dbReference>
<feature type="domain" description="PKS/mFAS DH" evidence="17">
    <location>
        <begin position="3811"/>
        <end position="4075"/>
    </location>
</feature>
<reference evidence="18 19" key="1">
    <citation type="submission" date="2020-08" db="EMBL/GenBank/DDBJ databases">
        <title>Sequencing the genomes of 1000 actinobacteria strains.</title>
        <authorList>
            <person name="Klenk H.-P."/>
        </authorList>
    </citation>
    <scope>NUCLEOTIDE SEQUENCE [LARGE SCALE GENOMIC DNA]</scope>
    <source>
        <strain evidence="18 19">DSM 44230</strain>
    </source>
</reference>
<comment type="subunit">
    <text evidence="12">Homodimer. Erythronolide synthase is composed of EryAI, EryAII and EryAIII multimodular (2 modules) polypeptides each coding for a functional synthase subunit which participates in 2 of the six FAS-like elongation steps required for formation of the polyketide. Module 1, 2, 3, 4, 5, and 6 participating in biosynthesis steps 1, 2, 3, 4, 5, and 6, respectively.</text>
</comment>
<dbReference type="Gene3D" id="6.10.140.1830">
    <property type="match status" value="1"/>
</dbReference>
<dbReference type="InterPro" id="IPR014030">
    <property type="entry name" value="Ketoacyl_synth_N"/>
</dbReference>
<feature type="domain" description="Ketosynthase family 3 (KS3)" evidence="16">
    <location>
        <begin position="40"/>
        <end position="464"/>
    </location>
</feature>
<dbReference type="InterPro" id="IPR013968">
    <property type="entry name" value="PKS_KR"/>
</dbReference>
<dbReference type="GO" id="GO:0004312">
    <property type="term" value="F:fatty acid synthase activity"/>
    <property type="evidence" value="ECO:0007669"/>
    <property type="project" value="TreeGrafter"/>
</dbReference>
<dbReference type="InterPro" id="IPR014043">
    <property type="entry name" value="Acyl_transferase_dom"/>
</dbReference>
<dbReference type="InterPro" id="IPR016039">
    <property type="entry name" value="Thiolase-like"/>
</dbReference>
<comment type="function">
    <text evidence="10">Involved in the biosynthesis of antibiotic erythromycin via the biosynthesis of its aglycone precursor, 6-deoxyerythronolide B (6-dEB).</text>
</comment>
<dbReference type="InterPro" id="IPR020841">
    <property type="entry name" value="PKS_Beta-ketoAc_synthase_dom"/>
</dbReference>
<keyword evidence="6" id="KW-0045">Antibiotic biosynthesis</keyword>
<dbReference type="InterPro" id="IPR042104">
    <property type="entry name" value="PKS_dehydratase_sf"/>
</dbReference>
<dbReference type="SUPFAM" id="SSF47336">
    <property type="entry name" value="ACP-like"/>
    <property type="match status" value="3"/>
</dbReference>
<comment type="caution">
    <text evidence="18">The sequence shown here is derived from an EMBL/GenBank/DDBJ whole genome shotgun (WGS) entry which is preliminary data.</text>
</comment>
<dbReference type="SUPFAM" id="SSF55048">
    <property type="entry name" value="Probable ACP-binding domain of malonyl-CoA ACP transacylase"/>
    <property type="match status" value="3"/>
</dbReference>
<dbReference type="PROSITE" id="PS52019">
    <property type="entry name" value="PKS_MFAS_DH"/>
    <property type="match status" value="1"/>
</dbReference>
<dbReference type="SMART" id="SM00823">
    <property type="entry name" value="PKS_PP"/>
    <property type="match status" value="3"/>
</dbReference>
<evidence type="ECO:0000313" key="18">
    <source>
        <dbReference type="EMBL" id="MBB4677099.1"/>
    </source>
</evidence>
<dbReference type="Pfam" id="PF08659">
    <property type="entry name" value="KR"/>
    <property type="match status" value="3"/>
</dbReference>
<feature type="domain" description="Ketosynthase family 3 (KS3)" evidence="16">
    <location>
        <begin position="2932"/>
        <end position="3353"/>
    </location>
</feature>
<evidence type="ECO:0000259" key="16">
    <source>
        <dbReference type="PROSITE" id="PS52004"/>
    </source>
</evidence>
<evidence type="ECO:0000256" key="12">
    <source>
        <dbReference type="ARBA" id="ARBA00063272"/>
    </source>
</evidence>
<dbReference type="PROSITE" id="PS50075">
    <property type="entry name" value="CARRIER"/>
    <property type="match status" value="3"/>
</dbReference>
<dbReference type="SMART" id="SM00826">
    <property type="entry name" value="PKS_DH"/>
    <property type="match status" value="1"/>
</dbReference>
<dbReference type="Proteomes" id="UP000533598">
    <property type="component" value="Unassembled WGS sequence"/>
</dbReference>
<comment type="cofactor">
    <cofactor evidence="1">
        <name>pantetheine 4'-phosphate</name>
        <dbReference type="ChEBI" id="CHEBI:47942"/>
    </cofactor>
</comment>
<dbReference type="SUPFAM" id="SSF52151">
    <property type="entry name" value="FabD/lysophospholipase-like"/>
    <property type="match status" value="3"/>
</dbReference>
<dbReference type="PROSITE" id="PS00012">
    <property type="entry name" value="PHOSPHOPANTETHEINE"/>
    <property type="match status" value="3"/>
</dbReference>
<dbReference type="GO" id="GO:0047879">
    <property type="term" value="F:erythronolide synthase activity"/>
    <property type="evidence" value="ECO:0007669"/>
    <property type="project" value="UniProtKB-EC"/>
</dbReference>
<evidence type="ECO:0000256" key="13">
    <source>
        <dbReference type="ARBA" id="ARBA00066981"/>
    </source>
</evidence>
<feature type="active site" description="Proton donor; for dehydratase activity" evidence="14">
    <location>
        <position position="4000"/>
    </location>
</feature>
<dbReference type="Gene3D" id="3.30.70.3290">
    <property type="match status" value="3"/>
</dbReference>
<dbReference type="Pfam" id="PF18369">
    <property type="entry name" value="PKS_DE"/>
    <property type="match status" value="1"/>
</dbReference>
<protein>
    <recommendedName>
        <fullName evidence="13">6-deoxyerythronolide-B synthase</fullName>
        <ecNumber evidence="13">2.3.1.94</ecNumber>
    </recommendedName>
</protein>
<dbReference type="Gene3D" id="3.40.47.10">
    <property type="match status" value="3"/>
</dbReference>
<dbReference type="Gene3D" id="1.10.1200.10">
    <property type="entry name" value="ACP-like"/>
    <property type="match status" value="3"/>
</dbReference>
<dbReference type="InterPro" id="IPR036291">
    <property type="entry name" value="NAD(P)-bd_dom_sf"/>
</dbReference>
<dbReference type="Pfam" id="PF02801">
    <property type="entry name" value="Ketoacyl-synt_C"/>
    <property type="match status" value="3"/>
</dbReference>
<dbReference type="InterPro" id="IPR036299">
    <property type="entry name" value="Polyketide_synth_docking_sf"/>
</dbReference>
<dbReference type="InterPro" id="IPR014031">
    <property type="entry name" value="Ketoacyl_synth_C"/>
</dbReference>
<evidence type="ECO:0000259" key="17">
    <source>
        <dbReference type="PROSITE" id="PS52019"/>
    </source>
</evidence>
<feature type="domain" description="Carrier" evidence="15">
    <location>
        <begin position="4483"/>
        <end position="4558"/>
    </location>
</feature>
<organism evidence="18 19">
    <name type="scientific">Crossiella cryophila</name>
    <dbReference type="NCBI Taxonomy" id="43355"/>
    <lineage>
        <taxon>Bacteria</taxon>
        <taxon>Bacillati</taxon>
        <taxon>Actinomycetota</taxon>
        <taxon>Actinomycetes</taxon>
        <taxon>Pseudonocardiales</taxon>
        <taxon>Pseudonocardiaceae</taxon>
        <taxon>Crossiella</taxon>
    </lineage>
</organism>
<evidence type="ECO:0000256" key="4">
    <source>
        <dbReference type="ARBA" id="ARBA00022679"/>
    </source>
</evidence>
<dbReference type="PANTHER" id="PTHR43775">
    <property type="entry name" value="FATTY ACID SYNTHASE"/>
    <property type="match status" value="1"/>
</dbReference>
<evidence type="ECO:0000256" key="5">
    <source>
        <dbReference type="ARBA" id="ARBA00022737"/>
    </source>
</evidence>
<dbReference type="SMART" id="SM00822">
    <property type="entry name" value="PKS_KR"/>
    <property type="match status" value="3"/>
</dbReference>
<feature type="region of interest" description="N-terminal hotdog fold" evidence="14">
    <location>
        <begin position="3811"/>
        <end position="3934"/>
    </location>
</feature>
<dbReference type="EMBL" id="JACHMH010000001">
    <property type="protein sequence ID" value="MBB4677099.1"/>
    <property type="molecule type" value="Genomic_DNA"/>
</dbReference>
<keyword evidence="2" id="KW-0596">Phosphopantetheine</keyword>
<dbReference type="PANTHER" id="PTHR43775:SF51">
    <property type="entry name" value="INACTIVE PHENOLPHTHIOCEROL SYNTHESIS POLYKETIDE SYNTHASE TYPE I PKS1-RELATED"/>
    <property type="match status" value="1"/>
</dbReference>
<feature type="domain" description="Ketosynthase family 3 (KS3)" evidence="16">
    <location>
        <begin position="1465"/>
        <end position="1888"/>
    </location>
</feature>
<gene>
    <name evidence="18" type="ORF">HNR67_003217</name>
</gene>
<keyword evidence="19" id="KW-1185">Reference proteome</keyword>
<dbReference type="InterPro" id="IPR020807">
    <property type="entry name" value="PKS_DH"/>
</dbReference>
<name>A0A7W7C9M1_9PSEU</name>
<evidence type="ECO:0000256" key="11">
    <source>
        <dbReference type="ARBA" id="ARBA00060622"/>
    </source>
</evidence>
<dbReference type="GO" id="GO:0004315">
    <property type="term" value="F:3-oxoacyl-[acyl-carrier-protein] synthase activity"/>
    <property type="evidence" value="ECO:0007669"/>
    <property type="project" value="InterPro"/>
</dbReference>
<evidence type="ECO:0000256" key="7">
    <source>
        <dbReference type="ARBA" id="ARBA00023268"/>
    </source>
</evidence>
<keyword evidence="7" id="KW-0511">Multifunctional enzyme</keyword>
<dbReference type="InterPro" id="IPR020806">
    <property type="entry name" value="PKS_PP-bd"/>
</dbReference>
<dbReference type="Pfam" id="PF00109">
    <property type="entry name" value="ketoacyl-synt"/>
    <property type="match status" value="3"/>
</dbReference>
<dbReference type="SUPFAM" id="SSF101173">
    <property type="entry name" value="Docking domain B of the erythromycin polyketide synthase (DEBS)"/>
    <property type="match status" value="1"/>
</dbReference>